<evidence type="ECO:0000313" key="3">
    <source>
        <dbReference type="EMBL" id="GAA1746427.1"/>
    </source>
</evidence>
<dbReference type="EMBL" id="BAAAME010000005">
    <property type="protein sequence ID" value="GAA1746427.1"/>
    <property type="molecule type" value="Genomic_DNA"/>
</dbReference>
<evidence type="ECO:0000259" key="2">
    <source>
        <dbReference type="Pfam" id="PF01575"/>
    </source>
</evidence>
<dbReference type="Pfam" id="PF01575">
    <property type="entry name" value="MaoC_dehydratas"/>
    <property type="match status" value="1"/>
</dbReference>
<feature type="domain" description="MaoC-like" evidence="2">
    <location>
        <begin position="13"/>
        <end position="93"/>
    </location>
</feature>
<dbReference type="PANTHER" id="PTHR43841:SF3">
    <property type="entry name" value="(3R)-HYDROXYACYL-ACP DEHYDRATASE SUBUNIT HADB"/>
    <property type="match status" value="1"/>
</dbReference>
<dbReference type="RefSeq" id="WP_344202753.1">
    <property type="nucleotide sequence ID" value="NZ_BAAAME010000005.1"/>
</dbReference>
<evidence type="ECO:0000313" key="4">
    <source>
        <dbReference type="Proteomes" id="UP001501057"/>
    </source>
</evidence>
<keyword evidence="4" id="KW-1185">Reference proteome</keyword>
<comment type="similarity">
    <text evidence="1">Belongs to the enoyl-CoA hydratase/isomerase family.</text>
</comment>
<organism evidence="3 4">
    <name type="scientific">Aeromicrobium alkaliterrae</name>
    <dbReference type="NCBI Taxonomy" id="302168"/>
    <lineage>
        <taxon>Bacteria</taxon>
        <taxon>Bacillati</taxon>
        <taxon>Actinomycetota</taxon>
        <taxon>Actinomycetes</taxon>
        <taxon>Propionibacteriales</taxon>
        <taxon>Nocardioidaceae</taxon>
        <taxon>Aeromicrobium</taxon>
    </lineage>
</organism>
<sequence length="137" mass="14677">MSDALPPFALPAVTRTTLALFAGASGDHNPIHIDLDHARAAGYDDVFAHGMLSMAWLGRALESWVGPTHVRDLGVRFVHLTHVGDVPTCHAVVREVDGDVAHLDLEIRLADGTVTVTGRAVVDTDALPHPSKENPHE</sequence>
<dbReference type="InterPro" id="IPR029069">
    <property type="entry name" value="HotDog_dom_sf"/>
</dbReference>
<evidence type="ECO:0000256" key="1">
    <source>
        <dbReference type="ARBA" id="ARBA00005254"/>
    </source>
</evidence>
<dbReference type="Gene3D" id="3.10.129.10">
    <property type="entry name" value="Hotdog Thioesterase"/>
    <property type="match status" value="1"/>
</dbReference>
<gene>
    <name evidence="3" type="ORF">GCM10009710_28130</name>
</gene>
<reference evidence="4" key="1">
    <citation type="journal article" date="2019" name="Int. J. Syst. Evol. Microbiol.">
        <title>The Global Catalogue of Microorganisms (GCM) 10K type strain sequencing project: providing services to taxonomists for standard genome sequencing and annotation.</title>
        <authorList>
            <consortium name="The Broad Institute Genomics Platform"/>
            <consortium name="The Broad Institute Genome Sequencing Center for Infectious Disease"/>
            <person name="Wu L."/>
            <person name="Ma J."/>
        </authorList>
    </citation>
    <scope>NUCLEOTIDE SEQUENCE [LARGE SCALE GENOMIC DNA]</scope>
    <source>
        <strain evidence="4">JCM 13518</strain>
    </source>
</reference>
<name>A0ABP4W438_9ACTN</name>
<protein>
    <submittedName>
        <fullName evidence="3">MaoC family dehydratase</fullName>
    </submittedName>
</protein>
<dbReference type="InterPro" id="IPR002539">
    <property type="entry name" value="MaoC-like_dom"/>
</dbReference>
<dbReference type="Proteomes" id="UP001501057">
    <property type="component" value="Unassembled WGS sequence"/>
</dbReference>
<accession>A0ABP4W438</accession>
<dbReference type="PANTHER" id="PTHR43841">
    <property type="entry name" value="3-HYDROXYACYL-THIOESTER DEHYDRATASE HTDX-RELATED"/>
    <property type="match status" value="1"/>
</dbReference>
<comment type="caution">
    <text evidence="3">The sequence shown here is derived from an EMBL/GenBank/DDBJ whole genome shotgun (WGS) entry which is preliminary data.</text>
</comment>
<dbReference type="SUPFAM" id="SSF54637">
    <property type="entry name" value="Thioesterase/thiol ester dehydrase-isomerase"/>
    <property type="match status" value="1"/>
</dbReference>
<proteinExistence type="inferred from homology"/>